<proteinExistence type="predicted"/>
<evidence type="ECO:0000313" key="3">
    <source>
        <dbReference type="Proteomes" id="UP001501470"/>
    </source>
</evidence>
<dbReference type="EMBL" id="BAAAQD010000016">
    <property type="protein sequence ID" value="GAA1540511.1"/>
    <property type="molecule type" value="Genomic_DNA"/>
</dbReference>
<comment type="caution">
    <text evidence="2">The sequence shown here is derived from an EMBL/GenBank/DDBJ whole genome shotgun (WGS) entry which is preliminary data.</text>
</comment>
<dbReference type="InterPro" id="IPR029068">
    <property type="entry name" value="Glyas_Bleomycin-R_OHBP_Dase"/>
</dbReference>
<dbReference type="InterPro" id="IPR041581">
    <property type="entry name" value="Glyoxalase_6"/>
</dbReference>
<gene>
    <name evidence="2" type="ORF">GCM10009827_069800</name>
</gene>
<dbReference type="PANTHER" id="PTHR35908:SF1">
    <property type="entry name" value="CONSERVED PROTEIN"/>
    <property type="match status" value="1"/>
</dbReference>
<dbReference type="SUPFAM" id="SSF54593">
    <property type="entry name" value="Glyoxalase/Bleomycin resistance protein/Dihydroxybiphenyl dioxygenase"/>
    <property type="match status" value="1"/>
</dbReference>
<evidence type="ECO:0000259" key="1">
    <source>
        <dbReference type="Pfam" id="PF18029"/>
    </source>
</evidence>
<sequence>MTVVWGVTVDCADPGRLAAFWREALGYVDAPVPEGFASREEWLTRWEVPPEEWGDAAYLHDPRGVLPSLTFLKVPEAKVVKNRLHLDLKVGGRDRPQEQRWPAVTATVQRLVAAGATVVREAAVGGVPSHVLMADPEGNEFCVV</sequence>
<dbReference type="PANTHER" id="PTHR35908">
    <property type="entry name" value="HYPOTHETICAL FUSION PROTEIN"/>
    <property type="match status" value="1"/>
</dbReference>
<organism evidence="2 3">
    <name type="scientific">Dactylosporangium maewongense</name>
    <dbReference type="NCBI Taxonomy" id="634393"/>
    <lineage>
        <taxon>Bacteria</taxon>
        <taxon>Bacillati</taxon>
        <taxon>Actinomycetota</taxon>
        <taxon>Actinomycetes</taxon>
        <taxon>Micromonosporales</taxon>
        <taxon>Micromonosporaceae</taxon>
        <taxon>Dactylosporangium</taxon>
    </lineage>
</organism>
<keyword evidence="3" id="KW-1185">Reference proteome</keyword>
<protein>
    <submittedName>
        <fullName evidence="2">VOC family protein</fullName>
    </submittedName>
</protein>
<dbReference type="Proteomes" id="UP001501470">
    <property type="component" value="Unassembled WGS sequence"/>
</dbReference>
<feature type="domain" description="Glyoxalase-like" evidence="1">
    <location>
        <begin position="7"/>
        <end position="144"/>
    </location>
</feature>
<dbReference type="Pfam" id="PF18029">
    <property type="entry name" value="Glyoxalase_6"/>
    <property type="match status" value="1"/>
</dbReference>
<dbReference type="RefSeq" id="WP_344506741.1">
    <property type="nucleotide sequence ID" value="NZ_BAAAQD010000016.1"/>
</dbReference>
<reference evidence="2 3" key="1">
    <citation type="journal article" date="2019" name="Int. J. Syst. Evol. Microbiol.">
        <title>The Global Catalogue of Microorganisms (GCM) 10K type strain sequencing project: providing services to taxonomists for standard genome sequencing and annotation.</title>
        <authorList>
            <consortium name="The Broad Institute Genomics Platform"/>
            <consortium name="The Broad Institute Genome Sequencing Center for Infectious Disease"/>
            <person name="Wu L."/>
            <person name="Ma J."/>
        </authorList>
    </citation>
    <scope>NUCLEOTIDE SEQUENCE [LARGE SCALE GENOMIC DNA]</scope>
    <source>
        <strain evidence="2 3">JCM 15933</strain>
    </source>
</reference>
<accession>A0ABN2BJE5</accession>
<evidence type="ECO:0000313" key="2">
    <source>
        <dbReference type="EMBL" id="GAA1540511.1"/>
    </source>
</evidence>
<name>A0ABN2BJE5_9ACTN</name>
<dbReference type="Gene3D" id="3.10.180.10">
    <property type="entry name" value="2,3-Dihydroxybiphenyl 1,2-Dioxygenase, domain 1"/>
    <property type="match status" value="1"/>
</dbReference>